<protein>
    <submittedName>
        <fullName evidence="3">NodT family efflux transporter outer membrane factor (OMF) lipoprotein</fullName>
    </submittedName>
</protein>
<dbReference type="SUPFAM" id="SSF56954">
    <property type="entry name" value="Outer membrane efflux proteins (OEP)"/>
    <property type="match status" value="1"/>
</dbReference>
<keyword evidence="2 3" id="KW-0449">Lipoprotein</keyword>
<evidence type="ECO:0000256" key="1">
    <source>
        <dbReference type="ARBA" id="ARBA00007613"/>
    </source>
</evidence>
<dbReference type="InterPro" id="IPR010131">
    <property type="entry name" value="MdtP/NodT-like"/>
</dbReference>
<proteinExistence type="inferred from homology"/>
<sequence>MSPMPASAARAAAAPAAWVAPLPAPVAAAEAPAAVPAWWGRFDDPALAALVEQTLAANPGLQQAQARIQQARALAQQAGSARSPDLQLNGLAQTQRLALAEGVPRQRLAQLNLEAGWEIDLFSRVRLGAEAAGARLQVSAFDAQAMRLALAAELARQFIALRACERQTQIAAEDAQAAIRLAAWSADKQAVGLESAAASTLLRAAAAEGQSRQLAQQAECEVQIKALVALSDRPEPALRALLAAGHARLPVLSGGGLSVHALPAQTLAQRPDLAAGEAQLRAAWAERGAAEAGRYPQLRLGGSITLAALQLAGGPRAEGSGWSFGPSLTLPLFDGGARRAEAQAAQARFDEAQAGYRGLVLQAVREVEEALVRLDAAGARSQHAQASAAGYTAAAQASQESWRAGLSGAPELEQLRRQALAAQAALVALQAERLSAWIALYKAAGGGWQADAAAID</sequence>
<comment type="caution">
    <text evidence="3">The sequence shown here is derived from an EMBL/GenBank/DDBJ whole genome shotgun (WGS) entry which is preliminary data.</text>
</comment>
<dbReference type="Proteomes" id="UP000562027">
    <property type="component" value="Unassembled WGS sequence"/>
</dbReference>
<keyword evidence="2" id="KW-0564">Palmitate</keyword>
<comment type="similarity">
    <text evidence="1 2">Belongs to the outer membrane factor (OMF) (TC 1.B.17) family.</text>
</comment>
<evidence type="ECO:0000313" key="4">
    <source>
        <dbReference type="Proteomes" id="UP000562027"/>
    </source>
</evidence>
<dbReference type="GO" id="GO:0005886">
    <property type="term" value="C:plasma membrane"/>
    <property type="evidence" value="ECO:0007669"/>
    <property type="project" value="UniProtKB-SubCell"/>
</dbReference>
<dbReference type="Gene3D" id="1.20.1600.10">
    <property type="entry name" value="Outer membrane efflux proteins (OEP)"/>
    <property type="match status" value="1"/>
</dbReference>
<gene>
    <name evidence="3" type="ORF">HNP55_003066</name>
</gene>
<organism evidence="3 4">
    <name type="scientific">Roseateles oligotrophus</name>
    <dbReference type="NCBI Taxonomy" id="1769250"/>
    <lineage>
        <taxon>Bacteria</taxon>
        <taxon>Pseudomonadati</taxon>
        <taxon>Pseudomonadota</taxon>
        <taxon>Betaproteobacteria</taxon>
        <taxon>Burkholderiales</taxon>
        <taxon>Sphaerotilaceae</taxon>
        <taxon>Roseateles</taxon>
    </lineage>
</organism>
<reference evidence="3 4" key="1">
    <citation type="submission" date="2020-08" db="EMBL/GenBank/DDBJ databases">
        <title>Functional genomics of gut bacteria from endangered species of beetles.</title>
        <authorList>
            <person name="Carlos-Shanley C."/>
        </authorList>
    </citation>
    <scope>NUCLEOTIDE SEQUENCE [LARGE SCALE GENOMIC DNA]</scope>
    <source>
        <strain evidence="3 4">S00239</strain>
    </source>
</reference>
<dbReference type="EMBL" id="JACHLP010000006">
    <property type="protein sequence ID" value="MBB4844522.1"/>
    <property type="molecule type" value="Genomic_DNA"/>
</dbReference>
<name>A0A840LD01_9BURK</name>
<dbReference type="PANTHER" id="PTHR30203:SF32">
    <property type="entry name" value="CATION EFFLUX SYSTEM PROTEIN CUSC"/>
    <property type="match status" value="1"/>
</dbReference>
<dbReference type="GO" id="GO:0015562">
    <property type="term" value="F:efflux transmembrane transporter activity"/>
    <property type="evidence" value="ECO:0007669"/>
    <property type="project" value="InterPro"/>
</dbReference>
<dbReference type="Gene3D" id="2.20.200.10">
    <property type="entry name" value="Outer membrane efflux proteins (OEP)"/>
    <property type="match status" value="1"/>
</dbReference>
<dbReference type="NCBIfam" id="TIGR01845">
    <property type="entry name" value="outer_NodT"/>
    <property type="match status" value="1"/>
</dbReference>
<comment type="subcellular location">
    <subcellularLocation>
        <location evidence="2">Cell membrane</location>
        <topology evidence="2">Lipid-anchor</topology>
    </subcellularLocation>
</comment>
<feature type="signal peptide" evidence="2">
    <location>
        <begin position="1"/>
        <end position="28"/>
    </location>
</feature>
<dbReference type="PANTHER" id="PTHR30203">
    <property type="entry name" value="OUTER MEMBRANE CATION EFFLUX PROTEIN"/>
    <property type="match status" value="1"/>
</dbReference>
<evidence type="ECO:0000256" key="2">
    <source>
        <dbReference type="RuleBase" id="RU362097"/>
    </source>
</evidence>
<dbReference type="InterPro" id="IPR003423">
    <property type="entry name" value="OMP_efflux"/>
</dbReference>
<evidence type="ECO:0000313" key="3">
    <source>
        <dbReference type="EMBL" id="MBB4844522.1"/>
    </source>
</evidence>
<keyword evidence="2" id="KW-0732">Signal</keyword>
<dbReference type="Pfam" id="PF02321">
    <property type="entry name" value="OEP"/>
    <property type="match status" value="2"/>
</dbReference>
<keyword evidence="2" id="KW-0812">Transmembrane</keyword>
<feature type="chain" id="PRO_5033103599" evidence="2">
    <location>
        <begin position="29"/>
        <end position="456"/>
    </location>
</feature>
<keyword evidence="4" id="KW-1185">Reference proteome</keyword>
<keyword evidence="2" id="KW-1134">Transmembrane beta strand</keyword>
<keyword evidence="2" id="KW-0472">Membrane</keyword>
<accession>A0A840LD01</accession>
<dbReference type="AlphaFoldDB" id="A0A840LD01"/>